<evidence type="ECO:0000313" key="3">
    <source>
        <dbReference type="EMBL" id="RDH41489.1"/>
    </source>
</evidence>
<dbReference type="InterPro" id="IPR006380">
    <property type="entry name" value="SPP-like_dom"/>
</dbReference>
<name>A0A4P9VGL3_9GAMM</name>
<dbReference type="InterPro" id="IPR036412">
    <property type="entry name" value="HAD-like_sf"/>
</dbReference>
<dbReference type="SFLD" id="SFLDS00003">
    <property type="entry name" value="Haloacid_Dehalogenase"/>
    <property type="match status" value="1"/>
</dbReference>
<feature type="domain" description="Sucrose phosphatase-like" evidence="2">
    <location>
        <begin position="19"/>
        <end position="258"/>
    </location>
</feature>
<gene>
    <name evidence="3" type="ORF">B9G39_28140</name>
</gene>
<protein>
    <submittedName>
        <fullName evidence="3">HAD-IIB family hydrolase</fullName>
    </submittedName>
</protein>
<dbReference type="Pfam" id="PF05116">
    <property type="entry name" value="S6PP"/>
    <property type="match status" value="1"/>
</dbReference>
<dbReference type="Gene3D" id="3.30.70.1410">
    <property type="entry name" value="yhjk (haloacid dehalogenase-like hydrolase protein) domain"/>
    <property type="match status" value="1"/>
</dbReference>
<proteinExistence type="predicted"/>
<dbReference type="SFLD" id="SFLDG01141">
    <property type="entry name" value="C2.B.1:_Sucrose_Phosphatase_Li"/>
    <property type="match status" value="1"/>
</dbReference>
<dbReference type="Proteomes" id="UP000257039">
    <property type="component" value="Unassembled WGS sequence"/>
</dbReference>
<dbReference type="EMBL" id="NDXW01000008">
    <property type="protein sequence ID" value="RDH41489.1"/>
    <property type="molecule type" value="Genomic_DNA"/>
</dbReference>
<comment type="caution">
    <text evidence="3">The sequence shown here is derived from an EMBL/GenBank/DDBJ whole genome shotgun (WGS) entry which is preliminary data.</text>
</comment>
<dbReference type="GO" id="GO:0005829">
    <property type="term" value="C:cytosol"/>
    <property type="evidence" value="ECO:0007669"/>
    <property type="project" value="TreeGrafter"/>
</dbReference>
<dbReference type="SUPFAM" id="SSF56784">
    <property type="entry name" value="HAD-like"/>
    <property type="match status" value="1"/>
</dbReference>
<evidence type="ECO:0000256" key="1">
    <source>
        <dbReference type="ARBA" id="ARBA00022801"/>
    </source>
</evidence>
<sequence length="277" mass="31629">MTFLDKYNIEPFNYPSSVKRLVFCDFDETYLPFSNENKNKSGVSDLENLIQLNHDILSLLIGWVTGSNLESVLRKSDGYISYLPHFIASSLGTEFHWIKNGQVQESEEWANRIVQSGFSKKNIDKILVTLSSSGINLIKQNSDYQGKYKESYYYSISETENDDIKIIKEISNRYNVKASFTRCNPAAGDPENSYDVDFIPTCCGKDEVVLFLCEYFSIDKSNTWSFGDSFNDFPMFKQTDKAFLVGNADPDAKAKHKHILQSNYCFGIKEKLSELLG</sequence>
<dbReference type="SFLD" id="SFLDG01140">
    <property type="entry name" value="C2.B:_Phosphomannomutase_and_P"/>
    <property type="match status" value="1"/>
</dbReference>
<keyword evidence="1 3" id="KW-0378">Hydrolase</keyword>
<dbReference type="InterPro" id="IPR006379">
    <property type="entry name" value="HAD-SF_hydro_IIB"/>
</dbReference>
<evidence type="ECO:0000313" key="4">
    <source>
        <dbReference type="Proteomes" id="UP000257039"/>
    </source>
</evidence>
<evidence type="ECO:0000259" key="2">
    <source>
        <dbReference type="Pfam" id="PF05116"/>
    </source>
</evidence>
<dbReference type="NCBIfam" id="TIGR01484">
    <property type="entry name" value="HAD-SF-IIB"/>
    <property type="match status" value="1"/>
</dbReference>
<dbReference type="InterPro" id="IPR023214">
    <property type="entry name" value="HAD_sf"/>
</dbReference>
<reference evidence="3 4" key="1">
    <citation type="submission" date="2017-04" db="EMBL/GenBank/DDBJ databases">
        <title>Draft genome sequence of Zooshikella ganghwensis VG4 isolated from Red Sea sediments.</title>
        <authorList>
            <person name="Rehman Z."/>
            <person name="Alam I."/>
            <person name="Kamau A."/>
            <person name="Bajic V."/>
            <person name="Leiknes T."/>
        </authorList>
    </citation>
    <scope>NUCLEOTIDE SEQUENCE [LARGE SCALE GENOMIC DNA]</scope>
    <source>
        <strain evidence="3 4">VG4</strain>
    </source>
</reference>
<dbReference type="Gene3D" id="3.40.50.1000">
    <property type="entry name" value="HAD superfamily/HAD-like"/>
    <property type="match status" value="1"/>
</dbReference>
<dbReference type="RefSeq" id="WP_094789805.1">
    <property type="nucleotide sequence ID" value="NZ_NDXW01000008.1"/>
</dbReference>
<dbReference type="GO" id="GO:0016791">
    <property type="term" value="F:phosphatase activity"/>
    <property type="evidence" value="ECO:0007669"/>
    <property type="project" value="TreeGrafter"/>
</dbReference>
<dbReference type="PANTHER" id="PTHR10000">
    <property type="entry name" value="PHOSPHOSERINE PHOSPHATASE"/>
    <property type="match status" value="1"/>
</dbReference>
<organism evidence="3 4">
    <name type="scientific">Zooshikella ganghwensis</name>
    <dbReference type="NCBI Taxonomy" id="202772"/>
    <lineage>
        <taxon>Bacteria</taxon>
        <taxon>Pseudomonadati</taxon>
        <taxon>Pseudomonadota</taxon>
        <taxon>Gammaproteobacteria</taxon>
        <taxon>Oceanospirillales</taxon>
        <taxon>Zooshikellaceae</taxon>
        <taxon>Zooshikella</taxon>
    </lineage>
</organism>
<dbReference type="PANTHER" id="PTHR10000:SF57">
    <property type="entry name" value="KANOSAMINE-6-PHOSPHATE PHOSPHATASE"/>
    <property type="match status" value="1"/>
</dbReference>
<dbReference type="GO" id="GO:0000287">
    <property type="term" value="F:magnesium ion binding"/>
    <property type="evidence" value="ECO:0007669"/>
    <property type="project" value="UniProtKB-ARBA"/>
</dbReference>
<keyword evidence="4" id="KW-1185">Reference proteome</keyword>
<accession>A0A4P9VGL3</accession>
<dbReference type="AlphaFoldDB" id="A0A4P9VGL3"/>